<evidence type="ECO:0000256" key="2">
    <source>
        <dbReference type="ARBA" id="ARBA00007664"/>
    </source>
</evidence>
<keyword evidence="13" id="KW-1185">Reference proteome</keyword>
<dbReference type="InterPro" id="IPR033116">
    <property type="entry name" value="TRYPSIN_SER"/>
</dbReference>
<keyword evidence="10" id="KW-0732">Signal</keyword>
<dbReference type="InterPro" id="IPR001314">
    <property type="entry name" value="Peptidase_S1A"/>
</dbReference>
<evidence type="ECO:0000256" key="9">
    <source>
        <dbReference type="RuleBase" id="RU363034"/>
    </source>
</evidence>
<feature type="chain" id="PRO_5005535941" evidence="10">
    <location>
        <begin position="19"/>
        <end position="262"/>
    </location>
</feature>
<dbReference type="Gene3D" id="2.40.10.10">
    <property type="entry name" value="Trypsin-like serine proteases"/>
    <property type="match status" value="1"/>
</dbReference>
<dbReference type="GO" id="GO:0005576">
    <property type="term" value="C:extracellular region"/>
    <property type="evidence" value="ECO:0007669"/>
    <property type="project" value="UniProtKB-SubCell"/>
</dbReference>
<evidence type="ECO:0000259" key="11">
    <source>
        <dbReference type="PROSITE" id="PS50240"/>
    </source>
</evidence>
<evidence type="ECO:0000256" key="10">
    <source>
        <dbReference type="SAM" id="SignalP"/>
    </source>
</evidence>
<keyword evidence="8" id="KW-1015">Disulfide bond</keyword>
<dbReference type="PROSITE" id="PS00135">
    <property type="entry name" value="TRYPSIN_SER"/>
    <property type="match status" value="1"/>
</dbReference>
<dbReference type="FunFam" id="2.40.10.10:FF:000047">
    <property type="entry name" value="Trypsin eta"/>
    <property type="match status" value="1"/>
</dbReference>
<evidence type="ECO:0000256" key="8">
    <source>
        <dbReference type="ARBA" id="ARBA00023157"/>
    </source>
</evidence>
<evidence type="ECO:0000256" key="1">
    <source>
        <dbReference type="ARBA" id="ARBA00004613"/>
    </source>
</evidence>
<dbReference type="OMA" id="GTGCARE"/>
<dbReference type="InterPro" id="IPR009003">
    <property type="entry name" value="Peptidase_S1_PA"/>
</dbReference>
<dbReference type="PANTHER" id="PTHR24276:SF91">
    <property type="entry name" value="AT26814P-RELATED"/>
    <property type="match status" value="1"/>
</dbReference>
<comment type="subcellular location">
    <subcellularLocation>
        <location evidence="1">Secreted</location>
    </subcellularLocation>
</comment>
<sequence>MFKLLAVVAVLLVPGLMADIQSMVPLPDGRIVGGDPTHISKYPHQISMRYNGRHRCGGSVYASNVIVSAAHCVAGGVDASKLSIVAGSTYLNNVTWELPVDKYIIHENYKTSNNDYDVAILTLKGHFPFNEFIQPIALAKSRPEAGTEVTVTGWGTLTEGGSIPNQLQEVHINYVDNSVCKKSYPLQLTDRMLCARVDGGGKDACQGDSGGPLILNNELLGVVSWGIGCARKSFPGVYASVPQLYEWIEKTAKVNTKEYAFL</sequence>
<dbReference type="GO" id="GO:0016485">
    <property type="term" value="P:protein processing"/>
    <property type="evidence" value="ECO:0007669"/>
    <property type="project" value="UniProtKB-ARBA"/>
</dbReference>
<dbReference type="InterPro" id="IPR043504">
    <property type="entry name" value="Peptidase_S1_PA_chymotrypsin"/>
</dbReference>
<name>A0A0L0C7Z1_LUCCU</name>
<evidence type="ECO:0000256" key="7">
    <source>
        <dbReference type="ARBA" id="ARBA00023145"/>
    </source>
</evidence>
<keyword evidence="5 9" id="KW-0378">Hydrolase</keyword>
<keyword evidence="4 9" id="KW-0645">Protease</keyword>
<keyword evidence="6 9" id="KW-0720">Serine protease</keyword>
<reference evidence="12 13" key="1">
    <citation type="journal article" date="2015" name="Nat. Commun.">
        <title>Lucilia cuprina genome unlocks parasitic fly biology to underpin future interventions.</title>
        <authorList>
            <person name="Anstead C.A."/>
            <person name="Korhonen P.K."/>
            <person name="Young N.D."/>
            <person name="Hall R.S."/>
            <person name="Jex A.R."/>
            <person name="Murali S.C."/>
            <person name="Hughes D.S."/>
            <person name="Lee S.F."/>
            <person name="Perry T."/>
            <person name="Stroehlein A.J."/>
            <person name="Ansell B.R."/>
            <person name="Breugelmans B."/>
            <person name="Hofmann A."/>
            <person name="Qu J."/>
            <person name="Dugan S."/>
            <person name="Lee S.L."/>
            <person name="Chao H."/>
            <person name="Dinh H."/>
            <person name="Han Y."/>
            <person name="Doddapaneni H.V."/>
            <person name="Worley K.C."/>
            <person name="Muzny D.M."/>
            <person name="Ioannidis P."/>
            <person name="Waterhouse R.M."/>
            <person name="Zdobnov E.M."/>
            <person name="James P.J."/>
            <person name="Bagnall N.H."/>
            <person name="Kotze A.C."/>
            <person name="Gibbs R.A."/>
            <person name="Richards S."/>
            <person name="Batterham P."/>
            <person name="Gasser R.B."/>
        </authorList>
    </citation>
    <scope>NUCLEOTIDE SEQUENCE [LARGE SCALE GENOMIC DNA]</scope>
    <source>
        <strain evidence="12 13">LS</strain>
        <tissue evidence="12">Full body</tissue>
    </source>
</reference>
<evidence type="ECO:0000313" key="12">
    <source>
        <dbReference type="EMBL" id="KNC27534.1"/>
    </source>
</evidence>
<evidence type="ECO:0000256" key="3">
    <source>
        <dbReference type="ARBA" id="ARBA00022525"/>
    </source>
</evidence>
<keyword evidence="7" id="KW-0865">Zymogen</keyword>
<dbReference type="AlphaFoldDB" id="A0A0L0C7Z1"/>
<evidence type="ECO:0000313" key="13">
    <source>
        <dbReference type="Proteomes" id="UP000037069"/>
    </source>
</evidence>
<organism evidence="12 13">
    <name type="scientific">Lucilia cuprina</name>
    <name type="common">Green bottle fly</name>
    <name type="synonym">Australian sheep blowfly</name>
    <dbReference type="NCBI Taxonomy" id="7375"/>
    <lineage>
        <taxon>Eukaryota</taxon>
        <taxon>Metazoa</taxon>
        <taxon>Ecdysozoa</taxon>
        <taxon>Arthropoda</taxon>
        <taxon>Hexapoda</taxon>
        <taxon>Insecta</taxon>
        <taxon>Pterygota</taxon>
        <taxon>Neoptera</taxon>
        <taxon>Endopterygota</taxon>
        <taxon>Diptera</taxon>
        <taxon>Brachycera</taxon>
        <taxon>Muscomorpha</taxon>
        <taxon>Oestroidea</taxon>
        <taxon>Calliphoridae</taxon>
        <taxon>Luciliinae</taxon>
        <taxon>Lucilia</taxon>
    </lineage>
</organism>
<gene>
    <name evidence="12" type="ORF">FF38_12328</name>
</gene>
<feature type="signal peptide" evidence="10">
    <location>
        <begin position="1"/>
        <end position="18"/>
    </location>
</feature>
<protein>
    <submittedName>
        <fullName evidence="12">Trypsin delta/gamma</fullName>
    </submittedName>
</protein>
<feature type="domain" description="Peptidase S1" evidence="11">
    <location>
        <begin position="31"/>
        <end position="253"/>
    </location>
</feature>
<comment type="similarity">
    <text evidence="2">Belongs to the peptidase S1 family.</text>
</comment>
<dbReference type="PRINTS" id="PR00722">
    <property type="entry name" value="CHYMOTRYPSIN"/>
</dbReference>
<dbReference type="InterPro" id="IPR001254">
    <property type="entry name" value="Trypsin_dom"/>
</dbReference>
<evidence type="ECO:0000256" key="4">
    <source>
        <dbReference type="ARBA" id="ARBA00022670"/>
    </source>
</evidence>
<dbReference type="STRING" id="7375.A0A0L0C7Z1"/>
<dbReference type="SMART" id="SM00020">
    <property type="entry name" value="Tryp_SPc"/>
    <property type="match status" value="1"/>
</dbReference>
<dbReference type="PROSITE" id="PS50240">
    <property type="entry name" value="TRYPSIN_DOM"/>
    <property type="match status" value="1"/>
</dbReference>
<evidence type="ECO:0000256" key="6">
    <source>
        <dbReference type="ARBA" id="ARBA00022825"/>
    </source>
</evidence>
<dbReference type="GO" id="GO:0004252">
    <property type="term" value="F:serine-type endopeptidase activity"/>
    <property type="evidence" value="ECO:0007669"/>
    <property type="project" value="InterPro"/>
</dbReference>
<accession>A0A0L0C7Z1</accession>
<dbReference type="PROSITE" id="PS00134">
    <property type="entry name" value="TRYPSIN_HIS"/>
    <property type="match status" value="1"/>
</dbReference>
<evidence type="ECO:0000256" key="5">
    <source>
        <dbReference type="ARBA" id="ARBA00022801"/>
    </source>
</evidence>
<dbReference type="CDD" id="cd00190">
    <property type="entry name" value="Tryp_SPc"/>
    <property type="match status" value="1"/>
</dbReference>
<dbReference type="Pfam" id="PF00089">
    <property type="entry name" value="Trypsin"/>
    <property type="match status" value="1"/>
</dbReference>
<dbReference type="OrthoDB" id="10059102at2759"/>
<comment type="caution">
    <text evidence="12">The sequence shown here is derived from an EMBL/GenBank/DDBJ whole genome shotgun (WGS) entry which is preliminary data.</text>
</comment>
<dbReference type="InterPro" id="IPR050430">
    <property type="entry name" value="Peptidase_S1"/>
</dbReference>
<keyword evidence="3" id="KW-0964">Secreted</keyword>
<dbReference type="SUPFAM" id="SSF50494">
    <property type="entry name" value="Trypsin-like serine proteases"/>
    <property type="match status" value="1"/>
</dbReference>
<dbReference type="PANTHER" id="PTHR24276">
    <property type="entry name" value="POLYSERASE-RELATED"/>
    <property type="match status" value="1"/>
</dbReference>
<dbReference type="EMBL" id="JRES01000890">
    <property type="protein sequence ID" value="KNC27534.1"/>
    <property type="molecule type" value="Genomic_DNA"/>
</dbReference>
<proteinExistence type="inferred from homology"/>
<dbReference type="InterPro" id="IPR018114">
    <property type="entry name" value="TRYPSIN_HIS"/>
</dbReference>
<dbReference type="Proteomes" id="UP000037069">
    <property type="component" value="Unassembled WGS sequence"/>
</dbReference>